<dbReference type="Proteomes" id="UP000682111">
    <property type="component" value="Unassembled WGS sequence"/>
</dbReference>
<dbReference type="RefSeq" id="WP_170943521.1">
    <property type="nucleotide sequence ID" value="NZ_BORC01000001.1"/>
</dbReference>
<dbReference type="AlphaFoldDB" id="A0A920BRZ6"/>
<protein>
    <recommendedName>
        <fullName evidence="9">Holin</fullName>
    </recommendedName>
</protein>
<evidence type="ECO:0000313" key="7">
    <source>
        <dbReference type="EMBL" id="GIN60545.1"/>
    </source>
</evidence>
<evidence type="ECO:0000256" key="4">
    <source>
        <dbReference type="ARBA" id="ARBA00023136"/>
    </source>
</evidence>
<accession>A0A920BRZ6</accession>
<comment type="subcellular location">
    <subcellularLocation>
        <location evidence="1">Membrane</location>
        <topology evidence="1">Multi-pass membrane protein</topology>
    </subcellularLocation>
</comment>
<dbReference type="InterPro" id="IPR006480">
    <property type="entry name" value="Phage_holin_4_1"/>
</dbReference>
<proteinExistence type="inferred from homology"/>
<comment type="caution">
    <text evidence="7">The sequence shown here is derived from an EMBL/GenBank/DDBJ whole genome shotgun (WGS) entry which is preliminary data.</text>
</comment>
<evidence type="ECO:0000313" key="8">
    <source>
        <dbReference type="Proteomes" id="UP000682111"/>
    </source>
</evidence>
<gene>
    <name evidence="7" type="ORF">J27TS8_05380</name>
</gene>
<evidence type="ECO:0000256" key="1">
    <source>
        <dbReference type="ARBA" id="ARBA00004141"/>
    </source>
</evidence>
<keyword evidence="4 6" id="KW-0472">Membrane</keyword>
<dbReference type="EMBL" id="BORC01000001">
    <property type="protein sequence ID" value="GIN60545.1"/>
    <property type="molecule type" value="Genomic_DNA"/>
</dbReference>
<comment type="similarity">
    <text evidence="5">Belongs to the bacteriophage holin family. Cp-1 holin subfamily.</text>
</comment>
<dbReference type="GO" id="GO:0016020">
    <property type="term" value="C:membrane"/>
    <property type="evidence" value="ECO:0007669"/>
    <property type="project" value="UniProtKB-SubCell"/>
</dbReference>
<keyword evidence="8" id="KW-1185">Reference proteome</keyword>
<evidence type="ECO:0000256" key="3">
    <source>
        <dbReference type="ARBA" id="ARBA00022989"/>
    </source>
</evidence>
<organism evidence="7 8">
    <name type="scientific">Robertmurraya siralis</name>
    <dbReference type="NCBI Taxonomy" id="77777"/>
    <lineage>
        <taxon>Bacteria</taxon>
        <taxon>Bacillati</taxon>
        <taxon>Bacillota</taxon>
        <taxon>Bacilli</taxon>
        <taxon>Bacillales</taxon>
        <taxon>Bacillaceae</taxon>
        <taxon>Robertmurraya</taxon>
    </lineage>
</organism>
<name>A0A920BRZ6_9BACI</name>
<keyword evidence="2 6" id="KW-0812">Transmembrane</keyword>
<keyword evidence="3 6" id="KW-1133">Transmembrane helix</keyword>
<evidence type="ECO:0000256" key="6">
    <source>
        <dbReference type="SAM" id="Phobius"/>
    </source>
</evidence>
<evidence type="ECO:0000256" key="2">
    <source>
        <dbReference type="ARBA" id="ARBA00022692"/>
    </source>
</evidence>
<dbReference type="NCBIfam" id="TIGR01593">
    <property type="entry name" value="holin_tox_secr"/>
    <property type="match status" value="1"/>
</dbReference>
<reference evidence="7" key="1">
    <citation type="submission" date="2021-03" db="EMBL/GenBank/DDBJ databases">
        <title>Antimicrobial resistance genes in bacteria isolated from Japanese honey, and their potential for conferring macrolide and lincosamide resistance in the American foulbrood pathogen Paenibacillus larvae.</title>
        <authorList>
            <person name="Okamoto M."/>
            <person name="Kumagai M."/>
            <person name="Kanamori H."/>
            <person name="Takamatsu D."/>
        </authorList>
    </citation>
    <scope>NUCLEOTIDE SEQUENCE</scope>
    <source>
        <strain evidence="7">J27TS8</strain>
    </source>
</reference>
<sequence>MNWEIFYKVGATGTGAIVGYLFGGWSILLQILLALVIIDYISGLLASGVEGKLSSKIGFKGIAKKLMIFCLVAVGHLVDKSIGDGSMIQNAIIFFYLGNELLSIIENAGRTGLRVPEQLKNAVAILQGKGDGK</sequence>
<evidence type="ECO:0008006" key="9">
    <source>
        <dbReference type="Google" id="ProtNLM"/>
    </source>
</evidence>
<feature type="transmembrane region" description="Helical" evidence="6">
    <location>
        <begin position="20"/>
        <end position="41"/>
    </location>
</feature>
<evidence type="ECO:0000256" key="5">
    <source>
        <dbReference type="ARBA" id="ARBA00023600"/>
    </source>
</evidence>
<dbReference type="Pfam" id="PF05105">
    <property type="entry name" value="Phage_holin_4_1"/>
    <property type="match status" value="1"/>
</dbReference>